<dbReference type="Gene3D" id="1.20.120.160">
    <property type="entry name" value="HPT domain"/>
    <property type="match status" value="1"/>
</dbReference>
<gene>
    <name evidence="6" type="ORF">ACFPYN_17990</name>
</gene>
<proteinExistence type="predicted"/>
<dbReference type="SMART" id="SM00448">
    <property type="entry name" value="REC"/>
    <property type="match status" value="2"/>
</dbReference>
<dbReference type="PANTHER" id="PTHR45138:SF9">
    <property type="entry name" value="DIGUANYLATE CYCLASE DGCM-RELATED"/>
    <property type="match status" value="1"/>
</dbReference>
<dbReference type="Pfam" id="PF00072">
    <property type="entry name" value="Response_reg"/>
    <property type="match status" value="2"/>
</dbReference>
<dbReference type="EMBL" id="JBHSRI010000038">
    <property type="protein sequence ID" value="MFC6041300.1"/>
    <property type="molecule type" value="Genomic_DNA"/>
</dbReference>
<dbReference type="PROSITE" id="PS50887">
    <property type="entry name" value="GGDEF"/>
    <property type="match status" value="1"/>
</dbReference>
<dbReference type="SMART" id="SM00267">
    <property type="entry name" value="GGDEF"/>
    <property type="match status" value="1"/>
</dbReference>
<keyword evidence="6" id="KW-0548">Nucleotidyltransferase</keyword>
<dbReference type="PROSITE" id="PS50110">
    <property type="entry name" value="RESPONSE_REGULATORY"/>
    <property type="match status" value="2"/>
</dbReference>
<dbReference type="SUPFAM" id="SSF47226">
    <property type="entry name" value="Histidine-containing phosphotransfer domain, HPT domain"/>
    <property type="match status" value="1"/>
</dbReference>
<sequence>MKTSYSEMLRQRVKDTISLWENGQQLSHKEMYRFFHSLKGTAGTVGLHEWSIVAEQLVDLYDQTNEETVSSELKQLALDGLKSLLIQDEQVLVKAEVASTLEKKYFVLIIDDDIAFVNLIKETLEQVGITVLIASTAKKGLEMFFTLQPNFVLIDLLGEDDSGFQILKQISPEARQQFIPVAIVTATATKVNRKLAYELGATDFIGKPLDIDTFVPFVKNRIQNKEIILQSIATDELTGAFNRKQLTSIAPYHIELHKQLGKPLSVAMLDLDHFKKVNDSHGHLVGDEVLKTFAKTIQNECDKSEILYRYGGEEFTLLFLNKTAEEAKTRIETFRTLIAQTYYPTSTTSFSITFSAGISSLKNNQTHIKQLIEEADYALYQAKHMGRNRTTLFIEKELPVILKHPLHVAIIDDDTIVRNLLVSQFLEWQHPMFEITVVYYENGKEFTGSEWYHEGQNHIVILDSLMPQMSGIEVLKHVRGTYPSKNVLISMISAQKEEENILQALIQGADDYLLKPFYPKEVIMRIQRLAERLFLA</sequence>
<feature type="domain" description="Response regulatory" evidence="3">
    <location>
        <begin position="407"/>
        <end position="530"/>
    </location>
</feature>
<keyword evidence="6" id="KW-0808">Transferase</keyword>
<evidence type="ECO:0000313" key="6">
    <source>
        <dbReference type="EMBL" id="MFC6041300.1"/>
    </source>
</evidence>
<feature type="modified residue" description="Phosphohistidine" evidence="1">
    <location>
        <position position="36"/>
    </location>
</feature>
<feature type="modified residue" description="4-aspartylphosphate" evidence="2">
    <location>
        <position position="463"/>
    </location>
</feature>
<dbReference type="NCBIfam" id="TIGR00254">
    <property type="entry name" value="GGDEF"/>
    <property type="match status" value="1"/>
</dbReference>
<dbReference type="GO" id="GO:0052621">
    <property type="term" value="F:diguanylate cyclase activity"/>
    <property type="evidence" value="ECO:0007669"/>
    <property type="project" value="UniProtKB-EC"/>
</dbReference>
<evidence type="ECO:0000259" key="3">
    <source>
        <dbReference type="PROSITE" id="PS50110"/>
    </source>
</evidence>
<dbReference type="Proteomes" id="UP001596170">
    <property type="component" value="Unassembled WGS sequence"/>
</dbReference>
<feature type="modified residue" description="4-aspartylphosphate" evidence="2">
    <location>
        <position position="155"/>
    </location>
</feature>
<dbReference type="InterPro" id="IPR011006">
    <property type="entry name" value="CheY-like_superfamily"/>
</dbReference>
<evidence type="ECO:0000259" key="4">
    <source>
        <dbReference type="PROSITE" id="PS50887"/>
    </source>
</evidence>
<evidence type="ECO:0000259" key="5">
    <source>
        <dbReference type="PROSITE" id="PS50894"/>
    </source>
</evidence>
<dbReference type="InterPro" id="IPR043128">
    <property type="entry name" value="Rev_trsase/Diguanyl_cyclase"/>
</dbReference>
<dbReference type="SUPFAM" id="SSF52172">
    <property type="entry name" value="CheY-like"/>
    <property type="match status" value="2"/>
</dbReference>
<evidence type="ECO:0000313" key="7">
    <source>
        <dbReference type="Proteomes" id="UP001596170"/>
    </source>
</evidence>
<keyword evidence="2" id="KW-0597">Phosphoprotein</keyword>
<feature type="domain" description="GGDEF" evidence="4">
    <location>
        <begin position="262"/>
        <end position="395"/>
    </location>
</feature>
<dbReference type="EC" id="2.7.7.65" evidence="6"/>
<dbReference type="CDD" id="cd00156">
    <property type="entry name" value="REC"/>
    <property type="match status" value="1"/>
</dbReference>
<dbReference type="Gene3D" id="3.40.50.2300">
    <property type="match status" value="2"/>
</dbReference>
<dbReference type="InterPro" id="IPR050469">
    <property type="entry name" value="Diguanylate_Cyclase"/>
</dbReference>
<dbReference type="RefSeq" id="WP_377736115.1">
    <property type="nucleotide sequence ID" value="NZ_JBHSRI010000038.1"/>
</dbReference>
<dbReference type="InterPro" id="IPR008207">
    <property type="entry name" value="Sig_transdc_His_kin_Hpt_dom"/>
</dbReference>
<reference evidence="7" key="1">
    <citation type="journal article" date="2019" name="Int. J. Syst. Evol. Microbiol.">
        <title>The Global Catalogue of Microorganisms (GCM) 10K type strain sequencing project: providing services to taxonomists for standard genome sequencing and annotation.</title>
        <authorList>
            <consortium name="The Broad Institute Genomics Platform"/>
            <consortium name="The Broad Institute Genome Sequencing Center for Infectious Disease"/>
            <person name="Wu L."/>
            <person name="Ma J."/>
        </authorList>
    </citation>
    <scope>NUCLEOTIDE SEQUENCE [LARGE SCALE GENOMIC DNA]</scope>
    <source>
        <strain evidence="7">CCUG 54527</strain>
    </source>
</reference>
<keyword evidence="7" id="KW-1185">Reference proteome</keyword>
<dbReference type="Pfam" id="PF00990">
    <property type="entry name" value="GGDEF"/>
    <property type="match status" value="1"/>
</dbReference>
<protein>
    <submittedName>
        <fullName evidence="6">Diguanylate cyclase</fullName>
        <ecNumber evidence="6">2.7.7.65</ecNumber>
    </submittedName>
</protein>
<name>A0ABW1LBI4_9BACL</name>
<feature type="domain" description="HPt" evidence="5">
    <location>
        <begin position="1"/>
        <end position="95"/>
    </location>
</feature>
<dbReference type="PANTHER" id="PTHR45138">
    <property type="entry name" value="REGULATORY COMPONENTS OF SENSORY TRANSDUCTION SYSTEM"/>
    <property type="match status" value="1"/>
</dbReference>
<dbReference type="InterPro" id="IPR000160">
    <property type="entry name" value="GGDEF_dom"/>
</dbReference>
<dbReference type="InterPro" id="IPR029787">
    <property type="entry name" value="Nucleotide_cyclase"/>
</dbReference>
<comment type="caution">
    <text evidence="6">The sequence shown here is derived from an EMBL/GenBank/DDBJ whole genome shotgun (WGS) entry which is preliminary data.</text>
</comment>
<dbReference type="InterPro" id="IPR036641">
    <property type="entry name" value="HPT_dom_sf"/>
</dbReference>
<accession>A0ABW1LBI4</accession>
<dbReference type="InterPro" id="IPR001789">
    <property type="entry name" value="Sig_transdc_resp-reg_receiver"/>
</dbReference>
<dbReference type="SUPFAM" id="SSF55073">
    <property type="entry name" value="Nucleotide cyclase"/>
    <property type="match status" value="1"/>
</dbReference>
<organism evidence="6 7">
    <name type="scientific">Paenisporosarcina macmurdoensis</name>
    <dbReference type="NCBI Taxonomy" id="212659"/>
    <lineage>
        <taxon>Bacteria</taxon>
        <taxon>Bacillati</taxon>
        <taxon>Bacillota</taxon>
        <taxon>Bacilli</taxon>
        <taxon>Bacillales</taxon>
        <taxon>Caryophanaceae</taxon>
        <taxon>Paenisporosarcina</taxon>
    </lineage>
</organism>
<dbReference type="Gene3D" id="3.30.70.270">
    <property type="match status" value="1"/>
</dbReference>
<evidence type="ECO:0000256" key="1">
    <source>
        <dbReference type="PROSITE-ProRule" id="PRU00110"/>
    </source>
</evidence>
<evidence type="ECO:0000256" key="2">
    <source>
        <dbReference type="PROSITE-ProRule" id="PRU00169"/>
    </source>
</evidence>
<dbReference type="CDD" id="cd01949">
    <property type="entry name" value="GGDEF"/>
    <property type="match status" value="1"/>
</dbReference>
<feature type="domain" description="Response regulatory" evidence="3">
    <location>
        <begin position="106"/>
        <end position="222"/>
    </location>
</feature>
<dbReference type="PROSITE" id="PS50894">
    <property type="entry name" value="HPT"/>
    <property type="match status" value="1"/>
</dbReference>